<reference evidence="1 2" key="1">
    <citation type="submission" date="2019-06" db="EMBL/GenBank/DDBJ databases">
        <title>Sequencing the genomes of 1000 actinobacteria strains.</title>
        <authorList>
            <person name="Klenk H.-P."/>
        </authorList>
    </citation>
    <scope>NUCLEOTIDE SEQUENCE [LARGE SCALE GENOMIC DNA]</scope>
    <source>
        <strain evidence="1 2">DSM 24683</strain>
    </source>
</reference>
<dbReference type="SUPFAM" id="SSF52540">
    <property type="entry name" value="P-loop containing nucleoside triphosphate hydrolases"/>
    <property type="match status" value="1"/>
</dbReference>
<dbReference type="AlphaFoldDB" id="A0A561BW64"/>
<evidence type="ECO:0000313" key="2">
    <source>
        <dbReference type="Proteomes" id="UP000318380"/>
    </source>
</evidence>
<gene>
    <name evidence="1" type="ORF">FB561_4275</name>
</gene>
<name>A0A561BW64_9ACTN</name>
<dbReference type="OrthoDB" id="3199600at2"/>
<organism evidence="1 2">
    <name type="scientific">Kribbella amoyensis</name>
    <dbReference type="NCBI Taxonomy" id="996641"/>
    <lineage>
        <taxon>Bacteria</taxon>
        <taxon>Bacillati</taxon>
        <taxon>Actinomycetota</taxon>
        <taxon>Actinomycetes</taxon>
        <taxon>Propionibacteriales</taxon>
        <taxon>Kribbellaceae</taxon>
        <taxon>Kribbella</taxon>
    </lineage>
</organism>
<dbReference type="InterPro" id="IPR052922">
    <property type="entry name" value="Cytidylate_Kinase-2"/>
</dbReference>
<dbReference type="InterPro" id="IPR027417">
    <property type="entry name" value="P-loop_NTPase"/>
</dbReference>
<comment type="caution">
    <text evidence="1">The sequence shown here is derived from an EMBL/GenBank/DDBJ whole genome shotgun (WGS) entry which is preliminary data.</text>
</comment>
<dbReference type="Gene3D" id="3.40.50.300">
    <property type="entry name" value="P-loop containing nucleotide triphosphate hydrolases"/>
    <property type="match status" value="1"/>
</dbReference>
<dbReference type="PANTHER" id="PTHR37816">
    <property type="entry name" value="YALI0E33011P"/>
    <property type="match status" value="1"/>
</dbReference>
<keyword evidence="2" id="KW-1185">Reference proteome</keyword>
<protein>
    <recommendedName>
        <fullName evidence="3">Adenylate kinase family enzyme</fullName>
    </recommendedName>
</protein>
<accession>A0A561BW64</accession>
<proteinExistence type="predicted"/>
<sequence length="190" mass="21912">MSTSGPSPRKVLIAGLGGSGKTTLARRLAPLLGLPLYELDALYYGPDLRMAPSFEAEIDRITAGGAWLFDSQGPPADSEAPPRIREQLWTRADTLLWLDYPRRVVVSRAAKRSVRRIVTRERLWHGHRETPLWWLRPEHPIRRSWRLSAVRHRELTERTRQPRWSHLAVVQLTDPRATSEWLATVERTRC</sequence>
<dbReference type="RefSeq" id="WP_145809223.1">
    <property type="nucleotide sequence ID" value="NZ_VIVK01000001.1"/>
</dbReference>
<dbReference type="Proteomes" id="UP000318380">
    <property type="component" value="Unassembled WGS sequence"/>
</dbReference>
<evidence type="ECO:0008006" key="3">
    <source>
        <dbReference type="Google" id="ProtNLM"/>
    </source>
</evidence>
<evidence type="ECO:0000313" key="1">
    <source>
        <dbReference type="EMBL" id="TWD83119.1"/>
    </source>
</evidence>
<dbReference type="EMBL" id="VIVK01000001">
    <property type="protein sequence ID" value="TWD83119.1"/>
    <property type="molecule type" value="Genomic_DNA"/>
</dbReference>
<dbReference type="PANTHER" id="PTHR37816:SF1">
    <property type="entry name" value="TOXIN"/>
    <property type="match status" value="1"/>
</dbReference>